<comment type="caution">
    <text evidence="7">The sequence shown here is derived from an EMBL/GenBank/DDBJ whole genome shotgun (WGS) entry which is preliminary data.</text>
</comment>
<evidence type="ECO:0000313" key="8">
    <source>
        <dbReference type="Proteomes" id="UP000664940"/>
    </source>
</evidence>
<evidence type="ECO:0000256" key="5">
    <source>
        <dbReference type="ARBA" id="ARBA00023002"/>
    </source>
</evidence>
<dbReference type="Pfam" id="PF02913">
    <property type="entry name" value="FAD-oxidase_C"/>
    <property type="match status" value="1"/>
</dbReference>
<proteinExistence type="inferred from homology"/>
<evidence type="ECO:0000256" key="2">
    <source>
        <dbReference type="ARBA" id="ARBA00008000"/>
    </source>
</evidence>
<dbReference type="SUPFAM" id="SSF55103">
    <property type="entry name" value="FAD-linked oxidases, C-terminal domain"/>
    <property type="match status" value="1"/>
</dbReference>
<dbReference type="GO" id="GO:0008720">
    <property type="term" value="F:D-lactate dehydrogenase (NAD+) activity"/>
    <property type="evidence" value="ECO:0007669"/>
    <property type="project" value="TreeGrafter"/>
</dbReference>
<dbReference type="AlphaFoldDB" id="A0A833YRU9"/>
<feature type="domain" description="FAD-binding oxidoreductase/transferase type 4 C-terminal" evidence="6">
    <location>
        <begin position="48"/>
        <end position="270"/>
    </location>
</feature>
<organism evidence="7 8">
    <name type="scientific">Phyllostomus discolor</name>
    <name type="common">pale spear-nosed bat</name>
    <dbReference type="NCBI Taxonomy" id="89673"/>
    <lineage>
        <taxon>Eukaryota</taxon>
        <taxon>Metazoa</taxon>
        <taxon>Chordata</taxon>
        <taxon>Craniata</taxon>
        <taxon>Vertebrata</taxon>
        <taxon>Euteleostomi</taxon>
        <taxon>Mammalia</taxon>
        <taxon>Eutheria</taxon>
        <taxon>Laurasiatheria</taxon>
        <taxon>Chiroptera</taxon>
        <taxon>Yangochiroptera</taxon>
        <taxon>Phyllostomidae</taxon>
        <taxon>Phyllostominae</taxon>
        <taxon>Phyllostomus</taxon>
    </lineage>
</organism>
<dbReference type="Gene3D" id="3.30.465.10">
    <property type="match status" value="1"/>
</dbReference>
<dbReference type="FunFam" id="1.10.45.10:FF:000001">
    <property type="entry name" value="D-lactate dehydrogenase mitochondrial"/>
    <property type="match status" value="1"/>
</dbReference>
<name>A0A833YRU9_9CHIR</name>
<keyword evidence="3" id="KW-0285">Flavoprotein</keyword>
<sequence>MAWALTDLVCPWGPRKSAAGYNLTGLFVGSEGTLGLITAATLRLHPVPEATVAATCAFPSVQAAVDSTVNILHAAVPVARIEFLDEVMIDACNRYSKLNYPVAPTLFLEFHGSEQALAEQVQQAEKITQDNGASHFSWAKEAEERSQLWAARHNAWYASLALRPGSKGYATDVCVPISRLPEILVQTKEDLKASGLTDPEDAEELRRLKAFAQQLGRRALALHGTCTGEHGIGLGKRQLLQDEVGAVGMETMRQLKATLDPRGLMNPGKVL</sequence>
<keyword evidence="4" id="KW-0274">FAD</keyword>
<gene>
    <name evidence="7" type="ORF">HJG60_007570</name>
</gene>
<dbReference type="InterPro" id="IPR016169">
    <property type="entry name" value="FAD-bd_PCMH_sub2"/>
</dbReference>
<dbReference type="InterPro" id="IPR016164">
    <property type="entry name" value="FAD-linked_Oxase-like_C"/>
</dbReference>
<dbReference type="GO" id="GO:0005739">
    <property type="term" value="C:mitochondrion"/>
    <property type="evidence" value="ECO:0007669"/>
    <property type="project" value="TreeGrafter"/>
</dbReference>
<dbReference type="InterPro" id="IPR036318">
    <property type="entry name" value="FAD-bd_PCMH-like_sf"/>
</dbReference>
<dbReference type="SUPFAM" id="SSF56176">
    <property type="entry name" value="FAD-binding/transporter-associated domain-like"/>
    <property type="match status" value="1"/>
</dbReference>
<dbReference type="InterPro" id="IPR004113">
    <property type="entry name" value="FAD-bd_oxidored_4_C"/>
</dbReference>
<evidence type="ECO:0000256" key="4">
    <source>
        <dbReference type="ARBA" id="ARBA00022827"/>
    </source>
</evidence>
<comment type="similarity">
    <text evidence="2">Belongs to the FAD-binding oxidoreductase/transferase type 4 family.</text>
</comment>
<evidence type="ECO:0000259" key="6">
    <source>
        <dbReference type="Pfam" id="PF02913"/>
    </source>
</evidence>
<dbReference type="Proteomes" id="UP000664940">
    <property type="component" value="Unassembled WGS sequence"/>
</dbReference>
<dbReference type="Gene3D" id="3.30.70.2190">
    <property type="match status" value="1"/>
</dbReference>
<dbReference type="PANTHER" id="PTHR11748:SF111">
    <property type="entry name" value="D-LACTATE DEHYDROGENASE, MITOCHONDRIAL-RELATED"/>
    <property type="match status" value="1"/>
</dbReference>
<dbReference type="Gene3D" id="1.10.45.10">
    <property type="entry name" value="Vanillyl-alcohol Oxidase, Chain A, domain 4"/>
    <property type="match status" value="1"/>
</dbReference>
<evidence type="ECO:0000256" key="1">
    <source>
        <dbReference type="ARBA" id="ARBA00001974"/>
    </source>
</evidence>
<evidence type="ECO:0000313" key="7">
    <source>
        <dbReference type="EMBL" id="KAF6077971.1"/>
    </source>
</evidence>
<accession>A0A833YRU9</accession>
<protein>
    <submittedName>
        <fullName evidence="7">Lactate dehydrogenase D</fullName>
    </submittedName>
</protein>
<dbReference type="GO" id="GO:1903457">
    <property type="term" value="P:lactate catabolic process"/>
    <property type="evidence" value="ECO:0007669"/>
    <property type="project" value="TreeGrafter"/>
</dbReference>
<dbReference type="GO" id="GO:0004458">
    <property type="term" value="F:D-lactate dehydrogenase (cytochrome) activity"/>
    <property type="evidence" value="ECO:0007669"/>
    <property type="project" value="TreeGrafter"/>
</dbReference>
<dbReference type="GO" id="GO:0050660">
    <property type="term" value="F:flavin adenine dinucleotide binding"/>
    <property type="evidence" value="ECO:0007669"/>
    <property type="project" value="InterPro"/>
</dbReference>
<evidence type="ECO:0000256" key="3">
    <source>
        <dbReference type="ARBA" id="ARBA00022630"/>
    </source>
</evidence>
<reference evidence="7 8" key="1">
    <citation type="journal article" date="2020" name="Nature">
        <title>Six reference-quality genomes reveal evolution of bat adaptations.</title>
        <authorList>
            <person name="Jebb D."/>
            <person name="Huang Z."/>
            <person name="Pippel M."/>
            <person name="Hughes G.M."/>
            <person name="Lavrichenko K."/>
            <person name="Devanna P."/>
            <person name="Winkler S."/>
            <person name="Jermiin L.S."/>
            <person name="Skirmuntt E.C."/>
            <person name="Katzourakis A."/>
            <person name="Burkitt-Gray L."/>
            <person name="Ray D.A."/>
            <person name="Sullivan K.A.M."/>
            <person name="Roscito J.G."/>
            <person name="Kirilenko B.M."/>
            <person name="Davalos L.M."/>
            <person name="Corthals A.P."/>
            <person name="Power M.L."/>
            <person name="Jones G."/>
            <person name="Ransome R.D."/>
            <person name="Dechmann D.K.N."/>
            <person name="Locatelli A.G."/>
            <person name="Puechmaille S.J."/>
            <person name="Fedrigo O."/>
            <person name="Jarvis E.D."/>
            <person name="Hiller M."/>
            <person name="Vernes S.C."/>
            <person name="Myers E.W."/>
            <person name="Teeling E.C."/>
        </authorList>
    </citation>
    <scope>NUCLEOTIDE SEQUENCE [LARGE SCALE GENOMIC DNA]</scope>
    <source>
        <strain evidence="7">Bat1K_MPI-CBG_1</strain>
    </source>
</reference>
<comment type="cofactor">
    <cofactor evidence="1">
        <name>FAD</name>
        <dbReference type="ChEBI" id="CHEBI:57692"/>
    </cofactor>
</comment>
<dbReference type="InterPro" id="IPR016171">
    <property type="entry name" value="Vanillyl_alc_oxidase_C-sub2"/>
</dbReference>
<dbReference type="PANTHER" id="PTHR11748">
    <property type="entry name" value="D-LACTATE DEHYDROGENASE"/>
    <property type="match status" value="1"/>
</dbReference>
<keyword evidence="5" id="KW-0560">Oxidoreductase</keyword>
<dbReference type="EMBL" id="JABVXQ010000014">
    <property type="protein sequence ID" value="KAF6077971.1"/>
    <property type="molecule type" value="Genomic_DNA"/>
</dbReference>